<dbReference type="InterPro" id="IPR011335">
    <property type="entry name" value="Restrct_endonuc-II-like"/>
</dbReference>
<evidence type="ECO:0000259" key="5">
    <source>
        <dbReference type="Pfam" id="PF02732"/>
    </source>
</evidence>
<dbReference type="Gene3D" id="1.10.150.20">
    <property type="entry name" value="5' to 3' exonuclease, C-terminal subdomain"/>
    <property type="match status" value="1"/>
</dbReference>
<dbReference type="GO" id="GO:0036297">
    <property type="term" value="P:interstrand cross-link repair"/>
    <property type="evidence" value="ECO:0007669"/>
    <property type="project" value="TreeGrafter"/>
</dbReference>
<evidence type="ECO:0000256" key="1">
    <source>
        <dbReference type="ARBA" id="ARBA00022741"/>
    </source>
</evidence>
<dbReference type="GO" id="GO:0016787">
    <property type="term" value="F:hydrolase activity"/>
    <property type="evidence" value="ECO:0007669"/>
    <property type="project" value="UniProtKB-KW"/>
</dbReference>
<keyword evidence="3" id="KW-0347">Helicase</keyword>
<dbReference type="AlphaFoldDB" id="A0A6P6BS15"/>
<accession>A0A6P6BS15</accession>
<dbReference type="SUPFAM" id="SSF47781">
    <property type="entry name" value="RuvA domain 2-like"/>
    <property type="match status" value="1"/>
</dbReference>
<dbReference type="InterPro" id="IPR010994">
    <property type="entry name" value="RuvA_2-like"/>
</dbReference>
<protein>
    <submittedName>
        <fullName evidence="7 8">Fanconi anemia group M protein-like</fullName>
    </submittedName>
</protein>
<dbReference type="SUPFAM" id="SSF52980">
    <property type="entry name" value="Restriction endonuclease-like"/>
    <property type="match status" value="1"/>
</dbReference>
<gene>
    <name evidence="7 8 9" type="primary">LOC111730703</name>
</gene>
<keyword evidence="6" id="KW-1185">Reference proteome</keyword>
<keyword evidence="1" id="KW-0547">Nucleotide-binding</keyword>
<keyword evidence="4" id="KW-0067">ATP-binding</keyword>
<dbReference type="GeneID" id="111730703"/>
<evidence type="ECO:0000256" key="4">
    <source>
        <dbReference type="ARBA" id="ARBA00022840"/>
    </source>
</evidence>
<dbReference type="KEGG" id="pvp:111730703"/>
<dbReference type="GO" id="GO:0009378">
    <property type="term" value="F:four-way junction helicase activity"/>
    <property type="evidence" value="ECO:0007669"/>
    <property type="project" value="TreeGrafter"/>
</dbReference>
<feature type="domain" description="ERCC4" evidence="5">
    <location>
        <begin position="1"/>
        <end position="88"/>
    </location>
</feature>
<sequence>MVVERRSQSEMLNNINKNKFIDQIQYLQSMFERVCVIVEKDREKTGDTSRMFRRTKCFDNLLTTLIGAGIRILFSSCQEETADLLKELSLVEQRKNVGIHVPTVVNSNKCEALQFYLTIPNVSYITALNMCHQFSSVKKMTNSSPQEISMCAQITRQKAEEIYRYIHYIFDIQMLPNGLNQSRLKSDV</sequence>
<name>A0A6P6BS15_PTEVA</name>
<dbReference type="GO" id="GO:0045003">
    <property type="term" value="P:double-strand break repair via synthesis-dependent strand annealing"/>
    <property type="evidence" value="ECO:0007669"/>
    <property type="project" value="TreeGrafter"/>
</dbReference>
<dbReference type="GO" id="GO:0005524">
    <property type="term" value="F:ATP binding"/>
    <property type="evidence" value="ECO:0007669"/>
    <property type="project" value="UniProtKB-KW"/>
</dbReference>
<organism evidence="6 7">
    <name type="scientific">Pteropus vampyrus</name>
    <name type="common">Large flying fox</name>
    <dbReference type="NCBI Taxonomy" id="132908"/>
    <lineage>
        <taxon>Eukaryota</taxon>
        <taxon>Metazoa</taxon>
        <taxon>Chordata</taxon>
        <taxon>Craniata</taxon>
        <taxon>Vertebrata</taxon>
        <taxon>Euteleostomi</taxon>
        <taxon>Mammalia</taxon>
        <taxon>Eutheria</taxon>
        <taxon>Laurasiatheria</taxon>
        <taxon>Chiroptera</taxon>
        <taxon>Yinpterochiroptera</taxon>
        <taxon>Pteropodoidea</taxon>
        <taxon>Pteropodidae</taxon>
        <taxon>Pteropodinae</taxon>
        <taxon>Pteropus</taxon>
    </lineage>
</organism>
<dbReference type="PANTHER" id="PTHR14025">
    <property type="entry name" value="FANCONI ANEMIA GROUP M FANCM FAMILY MEMBER"/>
    <property type="match status" value="1"/>
</dbReference>
<dbReference type="GO" id="GO:0004518">
    <property type="term" value="F:nuclease activity"/>
    <property type="evidence" value="ECO:0007669"/>
    <property type="project" value="InterPro"/>
</dbReference>
<dbReference type="Pfam" id="PF02732">
    <property type="entry name" value="ERCC4"/>
    <property type="match status" value="1"/>
</dbReference>
<evidence type="ECO:0000313" key="9">
    <source>
        <dbReference type="RefSeq" id="XP_023377862.1"/>
    </source>
</evidence>
<dbReference type="Proteomes" id="UP000515202">
    <property type="component" value="Unplaced"/>
</dbReference>
<dbReference type="GO" id="GO:0043138">
    <property type="term" value="F:3'-5' DNA helicase activity"/>
    <property type="evidence" value="ECO:0007669"/>
    <property type="project" value="TreeGrafter"/>
</dbReference>
<evidence type="ECO:0000313" key="7">
    <source>
        <dbReference type="RefSeq" id="XP_023377857.1"/>
    </source>
</evidence>
<evidence type="ECO:0000313" key="6">
    <source>
        <dbReference type="Proteomes" id="UP000515202"/>
    </source>
</evidence>
<dbReference type="OrthoDB" id="6513042at2759"/>
<dbReference type="RefSeq" id="XP_023377862.1">
    <property type="nucleotide sequence ID" value="XM_023522094.1"/>
</dbReference>
<dbReference type="InterPro" id="IPR006166">
    <property type="entry name" value="ERCC4_domain"/>
</dbReference>
<evidence type="ECO:0000256" key="3">
    <source>
        <dbReference type="ARBA" id="ARBA00022806"/>
    </source>
</evidence>
<dbReference type="PANTHER" id="PTHR14025:SF20">
    <property type="entry name" value="FANCONI ANEMIA GROUP M PROTEIN"/>
    <property type="match status" value="1"/>
</dbReference>
<keyword evidence="2" id="KW-0378">Hydrolase</keyword>
<dbReference type="GO" id="GO:0000400">
    <property type="term" value="F:four-way junction DNA binding"/>
    <property type="evidence" value="ECO:0007669"/>
    <property type="project" value="TreeGrafter"/>
</dbReference>
<dbReference type="RefSeq" id="XP_023377859.1">
    <property type="nucleotide sequence ID" value="XM_023522091.1"/>
</dbReference>
<reference evidence="7 8" key="1">
    <citation type="submission" date="2025-04" db="UniProtKB">
        <authorList>
            <consortium name="RefSeq"/>
        </authorList>
    </citation>
    <scope>IDENTIFICATION</scope>
    <source>
        <tissue evidence="7 8">Kidney</tissue>
    </source>
</reference>
<dbReference type="RefSeq" id="XP_023377857.1">
    <property type="nucleotide sequence ID" value="XM_023522089.1"/>
</dbReference>
<proteinExistence type="predicted"/>
<evidence type="ECO:0000256" key="2">
    <source>
        <dbReference type="ARBA" id="ARBA00022801"/>
    </source>
</evidence>
<evidence type="ECO:0000313" key="8">
    <source>
        <dbReference type="RefSeq" id="XP_023377859.1"/>
    </source>
</evidence>
<dbReference type="Gene3D" id="3.40.50.10130">
    <property type="match status" value="1"/>
</dbReference>